<evidence type="ECO:0000313" key="5">
    <source>
        <dbReference type="Proteomes" id="UP000887561"/>
    </source>
</evidence>
<evidence type="ECO:0000259" key="4">
    <source>
        <dbReference type="PROSITE" id="PS51843"/>
    </source>
</evidence>
<protein>
    <submittedName>
        <fullName evidence="6">NR LBD domain-containing protein</fullName>
    </submittedName>
</protein>
<dbReference type="Proteomes" id="UP000887561">
    <property type="component" value="Unplaced"/>
</dbReference>
<dbReference type="InterPro" id="IPR035500">
    <property type="entry name" value="NHR-like_dom_sf"/>
</dbReference>
<proteinExistence type="predicted"/>
<keyword evidence="1" id="KW-0805">Transcription regulation</keyword>
<feature type="domain" description="NR LBD" evidence="4">
    <location>
        <begin position="78"/>
        <end position="342"/>
    </location>
</feature>
<dbReference type="PROSITE" id="PS51843">
    <property type="entry name" value="NR_LBD"/>
    <property type="match status" value="1"/>
</dbReference>
<organism evidence="5 6">
    <name type="scientific">Meloidogyne javanica</name>
    <name type="common">Root-knot nematode worm</name>
    <dbReference type="NCBI Taxonomy" id="6303"/>
    <lineage>
        <taxon>Eukaryota</taxon>
        <taxon>Metazoa</taxon>
        <taxon>Ecdysozoa</taxon>
        <taxon>Nematoda</taxon>
        <taxon>Chromadorea</taxon>
        <taxon>Rhabditida</taxon>
        <taxon>Tylenchina</taxon>
        <taxon>Tylenchomorpha</taxon>
        <taxon>Tylenchoidea</taxon>
        <taxon>Meloidogynidae</taxon>
        <taxon>Meloidogyninae</taxon>
        <taxon>Meloidogyne</taxon>
        <taxon>Meloidogyne incognita group</taxon>
    </lineage>
</organism>
<evidence type="ECO:0000313" key="6">
    <source>
        <dbReference type="WBParaSite" id="scaffold3902_cov267.g7309"/>
    </source>
</evidence>
<accession>A0A915MJW7</accession>
<keyword evidence="3" id="KW-0675">Receptor</keyword>
<dbReference type="Gene3D" id="1.10.565.10">
    <property type="entry name" value="Retinoid X Receptor"/>
    <property type="match status" value="1"/>
</dbReference>
<reference evidence="6" key="1">
    <citation type="submission" date="2022-11" db="UniProtKB">
        <authorList>
            <consortium name="WormBaseParasite"/>
        </authorList>
    </citation>
    <scope>IDENTIFICATION</scope>
</reference>
<dbReference type="Pfam" id="PF00104">
    <property type="entry name" value="Hormone_recep"/>
    <property type="match status" value="1"/>
</dbReference>
<dbReference type="SUPFAM" id="SSF48508">
    <property type="entry name" value="Nuclear receptor ligand-binding domain"/>
    <property type="match status" value="1"/>
</dbReference>
<sequence>MHNDCHATPSSDDISPKPDLHSNCTNVAIQSNLNAEGASDNGLMNTLHFLGKCHYRIWASNTPFDFASLNSSLNIHGYLEDPNHILAKAVEFSDNMPSFWDSEKFRAEVEMFGFSSPKHIKILTKDHFLAMEFAKVVLSFDKLDIDDQALIIKDLIEPIFMFFNSYYASCMNADQWTTSEGLTLGTMLMTKSLINDWKIQTFRQQLLFQSVQAFADLDLAQEEFLLLLAILISSSNTAETSAVTGENQVYDDILRKIELIESRMKRIEKEKRYSYAKRSLVFNNVIDEYALDISNLLKNGEDYEKLKSFEKSLNSIDYQESIKATIEESIKIRFEINSLVQEIDLAIINVNLAGVNLIINNVMTSGIFNFAQEKAIKVLADLINTIDRLICSEMELEEFTSNEQYLTRLTIQFEFINHPEWPNEWFNLKEAVESKNFIKMIENQVEVNMAKLLIYWERLEKWFNITKAMGKLTEDNKSQVEDQINLHRESEIPNDLNKILFRIFLDLKKCGLNEDSEP</sequence>
<keyword evidence="5" id="KW-1185">Reference proteome</keyword>
<keyword evidence="2" id="KW-0804">Transcription</keyword>
<evidence type="ECO:0000256" key="3">
    <source>
        <dbReference type="ARBA" id="ARBA00023170"/>
    </source>
</evidence>
<dbReference type="WBParaSite" id="scaffold3902_cov267.g7309">
    <property type="protein sequence ID" value="scaffold3902_cov267.g7309"/>
    <property type="gene ID" value="scaffold3902_cov267.g7309"/>
</dbReference>
<name>A0A915MJW7_MELJA</name>
<evidence type="ECO:0000256" key="2">
    <source>
        <dbReference type="ARBA" id="ARBA00023163"/>
    </source>
</evidence>
<evidence type="ECO:0000256" key="1">
    <source>
        <dbReference type="ARBA" id="ARBA00023015"/>
    </source>
</evidence>
<dbReference type="AlphaFoldDB" id="A0A915MJW7"/>
<dbReference type="InterPro" id="IPR000536">
    <property type="entry name" value="Nucl_hrmn_rcpt_lig-bd"/>
</dbReference>